<dbReference type="Pfam" id="PF00150">
    <property type="entry name" value="Cellulase"/>
    <property type="match status" value="1"/>
</dbReference>
<dbReference type="PANTHER" id="PTHR31263">
    <property type="entry name" value="CELLULASE FAMILY PROTEIN (AFU_ORTHOLOGUE AFUA_5G14560)"/>
    <property type="match status" value="1"/>
</dbReference>
<feature type="chain" id="PRO_5043586329" description="Glycoside hydrolase family 5 domain-containing protein" evidence="5">
    <location>
        <begin position="26"/>
        <end position="556"/>
    </location>
</feature>
<dbReference type="InterPro" id="IPR035992">
    <property type="entry name" value="Ricin_B-like_lectins"/>
</dbReference>
<gene>
    <name evidence="7" type="ORF">QJS04_geneDACA008117</name>
</gene>
<dbReference type="InterPro" id="IPR001547">
    <property type="entry name" value="Glyco_hydro_5"/>
</dbReference>
<accession>A0AAV9AUL6</accession>
<evidence type="ECO:0000256" key="1">
    <source>
        <dbReference type="ARBA" id="ARBA00005641"/>
    </source>
</evidence>
<name>A0AAV9AUL6_ACOGR</name>
<reference evidence="7" key="2">
    <citation type="submission" date="2023-06" db="EMBL/GenBank/DDBJ databases">
        <authorList>
            <person name="Ma L."/>
            <person name="Liu K.-W."/>
            <person name="Li Z."/>
            <person name="Hsiao Y.-Y."/>
            <person name="Qi Y."/>
            <person name="Fu T."/>
            <person name="Tang G."/>
            <person name="Zhang D."/>
            <person name="Sun W.-H."/>
            <person name="Liu D.-K."/>
            <person name="Li Y."/>
            <person name="Chen G.-Z."/>
            <person name="Liu X.-D."/>
            <person name="Liao X.-Y."/>
            <person name="Jiang Y.-T."/>
            <person name="Yu X."/>
            <person name="Hao Y."/>
            <person name="Huang J."/>
            <person name="Zhao X.-W."/>
            <person name="Ke S."/>
            <person name="Chen Y.-Y."/>
            <person name="Wu W.-L."/>
            <person name="Hsu J.-L."/>
            <person name="Lin Y.-F."/>
            <person name="Huang M.-D."/>
            <person name="Li C.-Y."/>
            <person name="Huang L."/>
            <person name="Wang Z.-W."/>
            <person name="Zhao X."/>
            <person name="Zhong W.-Y."/>
            <person name="Peng D.-H."/>
            <person name="Ahmad S."/>
            <person name="Lan S."/>
            <person name="Zhang J.-S."/>
            <person name="Tsai W.-C."/>
            <person name="Van De Peer Y."/>
            <person name="Liu Z.-J."/>
        </authorList>
    </citation>
    <scope>NUCLEOTIDE SEQUENCE</scope>
    <source>
        <strain evidence="7">SCP</strain>
        <tissue evidence="7">Leaves</tissue>
    </source>
</reference>
<dbReference type="GO" id="GO:0000272">
    <property type="term" value="P:polysaccharide catabolic process"/>
    <property type="evidence" value="ECO:0007669"/>
    <property type="project" value="InterPro"/>
</dbReference>
<dbReference type="PANTHER" id="PTHR31263:SF0">
    <property type="entry name" value="CELLULASE FAMILY PROTEIN (AFU_ORTHOLOGUE AFUA_5G14560)"/>
    <property type="match status" value="1"/>
</dbReference>
<dbReference type="Gene3D" id="2.80.10.50">
    <property type="match status" value="1"/>
</dbReference>
<dbReference type="InterPro" id="IPR017853">
    <property type="entry name" value="GH"/>
</dbReference>
<dbReference type="Gene3D" id="3.20.20.80">
    <property type="entry name" value="Glycosidases"/>
    <property type="match status" value="1"/>
</dbReference>
<dbReference type="EMBL" id="JAUJYN010000006">
    <property type="protein sequence ID" value="KAK1267961.1"/>
    <property type="molecule type" value="Genomic_DNA"/>
</dbReference>
<evidence type="ECO:0000256" key="3">
    <source>
        <dbReference type="ARBA" id="ARBA00023295"/>
    </source>
</evidence>
<comment type="similarity">
    <text evidence="1 4">Belongs to the glycosyl hydrolase 5 (cellulase A) family.</text>
</comment>
<protein>
    <recommendedName>
        <fullName evidence="6">Glycoside hydrolase family 5 domain-containing protein</fullName>
    </recommendedName>
</protein>
<evidence type="ECO:0000256" key="2">
    <source>
        <dbReference type="ARBA" id="ARBA00022801"/>
    </source>
</evidence>
<keyword evidence="5" id="KW-0732">Signal</keyword>
<evidence type="ECO:0000256" key="5">
    <source>
        <dbReference type="SAM" id="SignalP"/>
    </source>
</evidence>
<reference evidence="7" key="1">
    <citation type="journal article" date="2023" name="Nat. Commun.">
        <title>Diploid and tetraploid genomes of Acorus and the evolution of monocots.</title>
        <authorList>
            <person name="Ma L."/>
            <person name="Liu K.W."/>
            <person name="Li Z."/>
            <person name="Hsiao Y.Y."/>
            <person name="Qi Y."/>
            <person name="Fu T."/>
            <person name="Tang G.D."/>
            <person name="Zhang D."/>
            <person name="Sun W.H."/>
            <person name="Liu D.K."/>
            <person name="Li Y."/>
            <person name="Chen G.Z."/>
            <person name="Liu X.D."/>
            <person name="Liao X.Y."/>
            <person name="Jiang Y.T."/>
            <person name="Yu X."/>
            <person name="Hao Y."/>
            <person name="Huang J."/>
            <person name="Zhao X.W."/>
            <person name="Ke S."/>
            <person name="Chen Y.Y."/>
            <person name="Wu W.L."/>
            <person name="Hsu J.L."/>
            <person name="Lin Y.F."/>
            <person name="Huang M.D."/>
            <person name="Li C.Y."/>
            <person name="Huang L."/>
            <person name="Wang Z.W."/>
            <person name="Zhao X."/>
            <person name="Zhong W.Y."/>
            <person name="Peng D.H."/>
            <person name="Ahmad S."/>
            <person name="Lan S."/>
            <person name="Zhang J.S."/>
            <person name="Tsai W.C."/>
            <person name="Van de Peer Y."/>
            <person name="Liu Z.J."/>
        </authorList>
    </citation>
    <scope>NUCLEOTIDE SEQUENCE</scope>
    <source>
        <strain evidence="7">SCP</strain>
    </source>
</reference>
<proteinExistence type="inferred from homology"/>
<evidence type="ECO:0000259" key="6">
    <source>
        <dbReference type="Pfam" id="PF00150"/>
    </source>
</evidence>
<comment type="caution">
    <text evidence="7">The sequence shown here is derived from an EMBL/GenBank/DDBJ whole genome shotgun (WGS) entry which is preliminary data.</text>
</comment>
<organism evidence="7 8">
    <name type="scientific">Acorus gramineus</name>
    <name type="common">Dwarf sweet flag</name>
    <dbReference type="NCBI Taxonomy" id="55184"/>
    <lineage>
        <taxon>Eukaryota</taxon>
        <taxon>Viridiplantae</taxon>
        <taxon>Streptophyta</taxon>
        <taxon>Embryophyta</taxon>
        <taxon>Tracheophyta</taxon>
        <taxon>Spermatophyta</taxon>
        <taxon>Magnoliopsida</taxon>
        <taxon>Liliopsida</taxon>
        <taxon>Acoraceae</taxon>
        <taxon>Acorus</taxon>
    </lineage>
</organism>
<dbReference type="SUPFAM" id="SSF51445">
    <property type="entry name" value="(Trans)glycosidases"/>
    <property type="match status" value="1"/>
</dbReference>
<dbReference type="Proteomes" id="UP001179952">
    <property type="component" value="Unassembled WGS sequence"/>
</dbReference>
<evidence type="ECO:0000313" key="8">
    <source>
        <dbReference type="Proteomes" id="UP001179952"/>
    </source>
</evidence>
<sequence length="556" mass="61550">MSTHTSSVVTILALALLLSLHQCSSLPLSTNGRFIVDAASGQRVKLHCVNWPAHMEAVLPEGLSERPVAEIASNVASLGFNCVRLTYATFTWTEDDKYANLTVEGSLKSLGLMDAVEGVRHNNPSLMGLTVRDAYEKVVDALGDAGVMVVLDNHVSFPMWCCAVNDGNGFFGDKYFDPQVWMNGLHNVAERFKGKSQVVGMSMRNELRGPHQNVTAWYNYVQQGAATIHTTNPNVLVIISGLKFDTDLSFLESKPLPSHFDNKLVHEAHWYSFGKAHQWETQKPGDVCANDTNAFDQKAGFLVRPSVGRESVPLFVSEFGVDQRGVNMADNRYLSCLLAYVAENDLDWALWALQGSYYIRDGKPGNEETYGVLDATWARPRNPPLILDRLRLIKQTLQVPPPSPVALRHRGNHHKNYKKESHIMYHPLSGMCVSADEGRQNVVLSDCSKSSRWYHRRGGHAIMLSGADHLCMRFVGEGKPVTLSTKCDDQLSSWWSVAMFQFGNGSQGKRMCLDGGNSQPGSTGVVVATTECDCLGTETCQENPQTQWFSFVTTNV</sequence>
<keyword evidence="8" id="KW-1185">Reference proteome</keyword>
<keyword evidence="3 4" id="KW-0326">Glycosidase</keyword>
<feature type="signal peptide" evidence="5">
    <location>
        <begin position="1"/>
        <end position="25"/>
    </location>
</feature>
<feature type="domain" description="Glycoside hydrolase family 5" evidence="6">
    <location>
        <begin position="67"/>
        <end position="354"/>
    </location>
</feature>
<dbReference type="SUPFAM" id="SSF50370">
    <property type="entry name" value="Ricin B-like lectins"/>
    <property type="match status" value="1"/>
</dbReference>
<keyword evidence="2 4" id="KW-0378">Hydrolase</keyword>
<dbReference type="AlphaFoldDB" id="A0AAV9AUL6"/>
<dbReference type="GO" id="GO:0004553">
    <property type="term" value="F:hydrolase activity, hydrolyzing O-glycosyl compounds"/>
    <property type="evidence" value="ECO:0007669"/>
    <property type="project" value="InterPro"/>
</dbReference>
<evidence type="ECO:0000313" key="7">
    <source>
        <dbReference type="EMBL" id="KAK1267961.1"/>
    </source>
</evidence>
<evidence type="ECO:0000256" key="4">
    <source>
        <dbReference type="RuleBase" id="RU361153"/>
    </source>
</evidence>